<comment type="caution">
    <text evidence="1">The sequence shown here is derived from an EMBL/GenBank/DDBJ whole genome shotgun (WGS) entry which is preliminary data.</text>
</comment>
<sequence>MATCELKKRTHIYLVNDYGDFSGCRKKRLRSCKELKK</sequence>
<organism evidence="1 2">
    <name type="scientific">Corchorus capsularis</name>
    <name type="common">Jute</name>
    <dbReference type="NCBI Taxonomy" id="210143"/>
    <lineage>
        <taxon>Eukaryota</taxon>
        <taxon>Viridiplantae</taxon>
        <taxon>Streptophyta</taxon>
        <taxon>Embryophyta</taxon>
        <taxon>Tracheophyta</taxon>
        <taxon>Spermatophyta</taxon>
        <taxon>Magnoliopsida</taxon>
        <taxon>eudicotyledons</taxon>
        <taxon>Gunneridae</taxon>
        <taxon>Pentapetalae</taxon>
        <taxon>rosids</taxon>
        <taxon>malvids</taxon>
        <taxon>Malvales</taxon>
        <taxon>Malvaceae</taxon>
        <taxon>Grewioideae</taxon>
        <taxon>Apeibeae</taxon>
        <taxon>Corchorus</taxon>
    </lineage>
</organism>
<dbReference type="AlphaFoldDB" id="A0A1R3IWV2"/>
<reference evidence="1 2" key="1">
    <citation type="submission" date="2013-09" db="EMBL/GenBank/DDBJ databases">
        <title>Corchorus capsularis genome sequencing.</title>
        <authorList>
            <person name="Alam M."/>
            <person name="Haque M.S."/>
            <person name="Islam M.S."/>
            <person name="Emdad E.M."/>
            <person name="Islam M.M."/>
            <person name="Ahmed B."/>
            <person name="Halim A."/>
            <person name="Hossen Q.M.M."/>
            <person name="Hossain M.Z."/>
            <person name="Ahmed R."/>
            <person name="Khan M.M."/>
            <person name="Islam R."/>
            <person name="Rashid M.M."/>
            <person name="Khan S.A."/>
            <person name="Rahman M.S."/>
            <person name="Alam M."/>
        </authorList>
    </citation>
    <scope>NUCLEOTIDE SEQUENCE [LARGE SCALE GENOMIC DNA]</scope>
    <source>
        <strain evidence="2">cv. CVL-1</strain>
        <tissue evidence="1">Whole seedling</tissue>
    </source>
</reference>
<name>A0A1R3IWV2_COCAP</name>
<keyword evidence="2" id="KW-1185">Reference proteome</keyword>
<protein>
    <submittedName>
        <fullName evidence="1">Uncharacterized protein</fullName>
    </submittedName>
</protein>
<dbReference type="Proteomes" id="UP000188268">
    <property type="component" value="Unassembled WGS sequence"/>
</dbReference>
<evidence type="ECO:0000313" key="2">
    <source>
        <dbReference type="Proteomes" id="UP000188268"/>
    </source>
</evidence>
<proteinExistence type="predicted"/>
<gene>
    <name evidence="1" type="ORF">CCACVL1_09281</name>
</gene>
<dbReference type="Gramene" id="OMO87056">
    <property type="protein sequence ID" value="OMO87056"/>
    <property type="gene ID" value="CCACVL1_09281"/>
</dbReference>
<evidence type="ECO:0000313" key="1">
    <source>
        <dbReference type="EMBL" id="OMO87056.1"/>
    </source>
</evidence>
<dbReference type="EMBL" id="AWWV01009322">
    <property type="protein sequence ID" value="OMO87056.1"/>
    <property type="molecule type" value="Genomic_DNA"/>
</dbReference>
<accession>A0A1R3IWV2</accession>